<dbReference type="InterPro" id="IPR006379">
    <property type="entry name" value="HAD-SF_hydro_IIB"/>
</dbReference>
<proteinExistence type="predicted"/>
<name>A0A837R4D2_LACPE</name>
<reference evidence="1 2" key="1">
    <citation type="journal article" date="2015" name="Genome Announc.">
        <title>Expanding the biotechnology potential of lactobacilli through comparative genomics of 213 strains and associated genera.</title>
        <authorList>
            <person name="Sun Z."/>
            <person name="Harris H.M."/>
            <person name="McCann A."/>
            <person name="Guo C."/>
            <person name="Argimon S."/>
            <person name="Zhang W."/>
            <person name="Yang X."/>
            <person name="Jeffery I.B."/>
            <person name="Cooney J.C."/>
            <person name="Kagawa T.F."/>
            <person name="Liu W."/>
            <person name="Song Y."/>
            <person name="Salvetti E."/>
            <person name="Wrobel A."/>
            <person name="Rasinkangas P."/>
            <person name="Parkhill J."/>
            <person name="Rea M.C."/>
            <person name="O'Sullivan O."/>
            <person name="Ritari J."/>
            <person name="Douillard F.P."/>
            <person name="Paul Ross R."/>
            <person name="Yang R."/>
            <person name="Briner A.E."/>
            <person name="Felis G.E."/>
            <person name="de Vos W.M."/>
            <person name="Barrangou R."/>
            <person name="Klaenhammer T.R."/>
            <person name="Caufield P.W."/>
            <person name="Cui Y."/>
            <person name="Zhang H."/>
            <person name="O'Toole P.W."/>
        </authorList>
    </citation>
    <scope>NUCLEOTIDE SEQUENCE [LARGE SCALE GENOMIC DNA]</scope>
    <source>
        <strain evidence="1 2">DSM 20314</strain>
    </source>
</reference>
<dbReference type="PANTHER" id="PTHR10000">
    <property type="entry name" value="PHOSPHOSERINE PHOSPHATASE"/>
    <property type="match status" value="1"/>
</dbReference>
<dbReference type="EMBL" id="AZCU01000029">
    <property type="protein sequence ID" value="KRK22020.1"/>
    <property type="molecule type" value="Genomic_DNA"/>
</dbReference>
<dbReference type="InterPro" id="IPR036412">
    <property type="entry name" value="HAD-like_sf"/>
</dbReference>
<dbReference type="InterPro" id="IPR023214">
    <property type="entry name" value="HAD_sf"/>
</dbReference>
<dbReference type="SUPFAM" id="SSF56784">
    <property type="entry name" value="HAD-like"/>
    <property type="match status" value="1"/>
</dbReference>
<dbReference type="Proteomes" id="UP000051020">
    <property type="component" value="Unassembled WGS sequence"/>
</dbReference>
<evidence type="ECO:0000313" key="1">
    <source>
        <dbReference type="EMBL" id="KRK22020.1"/>
    </source>
</evidence>
<protein>
    <submittedName>
        <fullName evidence="1">Cof family hydrolase</fullName>
    </submittedName>
</protein>
<dbReference type="CDD" id="cd07516">
    <property type="entry name" value="HAD_Pase"/>
    <property type="match status" value="1"/>
</dbReference>
<dbReference type="Gene3D" id="3.40.50.1000">
    <property type="entry name" value="HAD superfamily/HAD-like"/>
    <property type="match status" value="1"/>
</dbReference>
<dbReference type="GO" id="GO:0000287">
    <property type="term" value="F:magnesium ion binding"/>
    <property type="evidence" value="ECO:0007669"/>
    <property type="project" value="TreeGrafter"/>
</dbReference>
<dbReference type="NCBIfam" id="TIGR00099">
    <property type="entry name" value="Cof-subfamily"/>
    <property type="match status" value="1"/>
</dbReference>
<dbReference type="AlphaFoldDB" id="A0A837R4D2"/>
<dbReference type="InterPro" id="IPR000150">
    <property type="entry name" value="Cof"/>
</dbReference>
<keyword evidence="1" id="KW-0378">Hydrolase</keyword>
<dbReference type="SFLD" id="SFLDG01140">
    <property type="entry name" value="C2.B:_Phosphomannomutase_and_P"/>
    <property type="match status" value="1"/>
</dbReference>
<dbReference type="GO" id="GO:0005829">
    <property type="term" value="C:cytosol"/>
    <property type="evidence" value="ECO:0007669"/>
    <property type="project" value="TreeGrafter"/>
</dbReference>
<dbReference type="NCBIfam" id="TIGR01484">
    <property type="entry name" value="HAD-SF-IIB"/>
    <property type="match status" value="1"/>
</dbReference>
<dbReference type="Pfam" id="PF08282">
    <property type="entry name" value="Hydrolase_3"/>
    <property type="match status" value="1"/>
</dbReference>
<gene>
    <name evidence="1" type="ORF">FD24_GL002007</name>
</gene>
<sequence>MDWMRGTIDMYKMIVCDLDETLMNDDGTLSAKNTAAIKAAAEKGVFFVPNSGRSYTSFQNDLETMGLRNQPHQYSISYNGGLILENAGNKPLAVNAMPYELAKGVFEAGVADERAATHVYMQDKLYIYNPVASDSAYLENRGVTFEVMDEPDFSRFKDMNIMKIIMALPTMADRKAMRAAAEQRVDASKLAVTYSSDRYVEFNPAGVNKGSATLQLGKLLGITADEIIAAGDNGNDLPMLNAVGLPVSVANGIDTVKSAAKYVTAADNNHDALAEVINKFVL</sequence>
<dbReference type="PANTHER" id="PTHR10000:SF8">
    <property type="entry name" value="HAD SUPERFAMILY HYDROLASE-LIKE, TYPE 3"/>
    <property type="match status" value="1"/>
</dbReference>
<organism evidence="1 2">
    <name type="scientific">Lactiplantibacillus pentosus DSM 20314</name>
    <dbReference type="NCBI Taxonomy" id="1423791"/>
    <lineage>
        <taxon>Bacteria</taxon>
        <taxon>Bacillati</taxon>
        <taxon>Bacillota</taxon>
        <taxon>Bacilli</taxon>
        <taxon>Lactobacillales</taxon>
        <taxon>Lactobacillaceae</taxon>
        <taxon>Lactiplantibacillus</taxon>
    </lineage>
</organism>
<evidence type="ECO:0000313" key="2">
    <source>
        <dbReference type="Proteomes" id="UP000051020"/>
    </source>
</evidence>
<dbReference type="Gene3D" id="3.30.1240.10">
    <property type="match status" value="1"/>
</dbReference>
<dbReference type="GO" id="GO:0016791">
    <property type="term" value="F:phosphatase activity"/>
    <property type="evidence" value="ECO:0007669"/>
    <property type="project" value="UniProtKB-ARBA"/>
</dbReference>
<comment type="caution">
    <text evidence="1">The sequence shown here is derived from an EMBL/GenBank/DDBJ whole genome shotgun (WGS) entry which is preliminary data.</text>
</comment>
<accession>A0A837R4D2</accession>
<dbReference type="SFLD" id="SFLDS00003">
    <property type="entry name" value="Haloacid_Dehalogenase"/>
    <property type="match status" value="1"/>
</dbReference>